<feature type="domain" description="Na+-translocating membrane potential-generating system MpsC" evidence="1">
    <location>
        <begin position="137"/>
        <end position="227"/>
    </location>
</feature>
<reference evidence="3" key="1">
    <citation type="submission" date="2016-10" db="EMBL/GenBank/DDBJ databases">
        <authorList>
            <person name="Varghese N."/>
            <person name="Submissions S."/>
        </authorList>
    </citation>
    <scope>NUCLEOTIDE SEQUENCE [LARGE SCALE GENOMIC DNA]</scope>
    <source>
        <strain evidence="3">CCM7597</strain>
    </source>
</reference>
<protein>
    <submittedName>
        <fullName evidence="2">Uncharacterized protein YbcI</fullName>
    </submittedName>
</protein>
<dbReference type="Proteomes" id="UP000198584">
    <property type="component" value="Unassembled WGS sequence"/>
</dbReference>
<sequence>MEVKAQQKKLANNFGKLLRDKFGKGPEAIHVTVSSPFVLFYICGFVSQMEQVLLEQGQDITVKTTREYLMKALTPELCGQIEAITDMDIQHFFYDWNLANQSGIIVGASPAIPDRGPEKSSAYEGKSEVHKEIIHISEQTEKVPDRIESYMLSSRALIVIREGIIVPIEKQLIALGFDEKLRVAKRQLEGEMLSKSTHFSSVLDAEIQDVFVDWDFELDKSIITFIIKPKHNM</sequence>
<organism evidence="2 3">
    <name type="scientific">Thalassobacillus cyri</name>
    <dbReference type="NCBI Taxonomy" id="571932"/>
    <lineage>
        <taxon>Bacteria</taxon>
        <taxon>Bacillati</taxon>
        <taxon>Bacillota</taxon>
        <taxon>Bacilli</taxon>
        <taxon>Bacillales</taxon>
        <taxon>Bacillaceae</taxon>
        <taxon>Thalassobacillus</taxon>
    </lineage>
</organism>
<gene>
    <name evidence="2" type="ORF">SAMN05421743_101165</name>
</gene>
<dbReference type="InterPro" id="IPR018745">
    <property type="entry name" value="MpsC"/>
</dbReference>
<accession>A0A1H3VSF1</accession>
<dbReference type="Pfam" id="PF10057">
    <property type="entry name" value="MpsC"/>
    <property type="match status" value="2"/>
</dbReference>
<evidence type="ECO:0000313" key="2">
    <source>
        <dbReference type="EMBL" id="SDZ77755.1"/>
    </source>
</evidence>
<feature type="domain" description="Na+-translocating membrane potential-generating system MpsC" evidence="1">
    <location>
        <begin position="7"/>
        <end position="106"/>
    </location>
</feature>
<dbReference type="RefSeq" id="WP_093041205.1">
    <property type="nucleotide sequence ID" value="NZ_FNQR01000001.1"/>
</dbReference>
<evidence type="ECO:0000313" key="3">
    <source>
        <dbReference type="Proteomes" id="UP000198584"/>
    </source>
</evidence>
<name>A0A1H3VSF1_9BACI</name>
<keyword evidence="3" id="KW-1185">Reference proteome</keyword>
<evidence type="ECO:0000259" key="1">
    <source>
        <dbReference type="Pfam" id="PF10057"/>
    </source>
</evidence>
<proteinExistence type="predicted"/>
<dbReference type="OrthoDB" id="2677857at2"/>
<dbReference type="STRING" id="571932.SAMN05421743_101165"/>
<dbReference type="EMBL" id="FNQR01000001">
    <property type="protein sequence ID" value="SDZ77755.1"/>
    <property type="molecule type" value="Genomic_DNA"/>
</dbReference>
<dbReference type="AlphaFoldDB" id="A0A1H3VSF1"/>